<feature type="compositionally biased region" description="Low complexity" evidence="1">
    <location>
        <begin position="100"/>
        <end position="117"/>
    </location>
</feature>
<organism evidence="3 4">
    <name type="scientific">Urochloa decumbens</name>
    <dbReference type="NCBI Taxonomy" id="240449"/>
    <lineage>
        <taxon>Eukaryota</taxon>
        <taxon>Viridiplantae</taxon>
        <taxon>Streptophyta</taxon>
        <taxon>Embryophyta</taxon>
        <taxon>Tracheophyta</taxon>
        <taxon>Spermatophyta</taxon>
        <taxon>Magnoliopsida</taxon>
        <taxon>Liliopsida</taxon>
        <taxon>Poales</taxon>
        <taxon>Poaceae</taxon>
        <taxon>PACMAD clade</taxon>
        <taxon>Panicoideae</taxon>
        <taxon>Panicodae</taxon>
        <taxon>Paniceae</taxon>
        <taxon>Melinidinae</taxon>
        <taxon>Urochloa</taxon>
    </lineage>
</organism>
<gene>
    <name evidence="3" type="ORF">URODEC1_LOCUS82118</name>
</gene>
<sequence length="186" mass="18973">MGRGGSRAGGQRALLLAAVALCSLLLAQPQPARAFVFFGGGREQKVPMSVVISDYSPRPAPQGPSPSAAPAPAPVRGSDGGEDEDGTPRLPSERRTPGRAPSSGDHGAAGAPAGAATSADFISSSPAVPLPAGVTDSATVLPMPTPGHQHQQQQDDVGMGALQLQVRAVQLAVPLLMMLSFRALWW</sequence>
<dbReference type="PANTHER" id="PTHR34662:SF3">
    <property type="entry name" value="OS04G0422700 PROTEIN"/>
    <property type="match status" value="1"/>
</dbReference>
<reference evidence="4" key="1">
    <citation type="submission" date="2024-06" db="EMBL/GenBank/DDBJ databases">
        <authorList>
            <person name="Ryan C."/>
        </authorList>
    </citation>
    <scope>NUCLEOTIDE SEQUENCE [LARGE SCALE GENOMIC DNA]</scope>
</reference>
<feature type="region of interest" description="Disordered" evidence="1">
    <location>
        <begin position="133"/>
        <end position="155"/>
    </location>
</feature>
<reference evidence="3 4" key="2">
    <citation type="submission" date="2024-10" db="EMBL/GenBank/DDBJ databases">
        <authorList>
            <person name="Ryan C."/>
        </authorList>
    </citation>
    <scope>NUCLEOTIDE SEQUENCE [LARGE SCALE GENOMIC DNA]</scope>
</reference>
<keyword evidence="4" id="KW-1185">Reference proteome</keyword>
<feature type="region of interest" description="Disordered" evidence="1">
    <location>
        <begin position="53"/>
        <end position="117"/>
    </location>
</feature>
<dbReference type="EMBL" id="OZ075141">
    <property type="protein sequence ID" value="CAL5032156.1"/>
    <property type="molecule type" value="Genomic_DNA"/>
</dbReference>
<dbReference type="AlphaFoldDB" id="A0ABC9D6Y6"/>
<evidence type="ECO:0000256" key="2">
    <source>
        <dbReference type="SAM" id="SignalP"/>
    </source>
</evidence>
<accession>A0ABC9D6Y6</accession>
<feature type="signal peptide" evidence="2">
    <location>
        <begin position="1"/>
        <end position="34"/>
    </location>
</feature>
<keyword evidence="2" id="KW-0732">Signal</keyword>
<proteinExistence type="predicted"/>
<evidence type="ECO:0000313" key="3">
    <source>
        <dbReference type="EMBL" id="CAL5032156.1"/>
    </source>
</evidence>
<name>A0ABC9D6Y6_9POAL</name>
<dbReference type="PANTHER" id="PTHR34662">
    <property type="entry name" value="OS04G0422700 PROTEIN"/>
    <property type="match status" value="1"/>
</dbReference>
<protein>
    <submittedName>
        <fullName evidence="3">Uncharacterized protein</fullName>
    </submittedName>
</protein>
<dbReference type="Proteomes" id="UP001497457">
    <property type="component" value="Chromosome 31b"/>
</dbReference>
<evidence type="ECO:0000313" key="4">
    <source>
        <dbReference type="Proteomes" id="UP001497457"/>
    </source>
</evidence>
<evidence type="ECO:0000256" key="1">
    <source>
        <dbReference type="SAM" id="MobiDB-lite"/>
    </source>
</evidence>
<feature type="chain" id="PRO_5044796773" evidence="2">
    <location>
        <begin position="35"/>
        <end position="186"/>
    </location>
</feature>
<feature type="compositionally biased region" description="Pro residues" evidence="1">
    <location>
        <begin position="58"/>
        <end position="73"/>
    </location>
</feature>